<dbReference type="EMBL" id="CP061336">
    <property type="protein sequence ID" value="QNU68234.1"/>
    <property type="molecule type" value="Genomic_DNA"/>
</dbReference>
<dbReference type="RefSeq" id="WP_137696544.1">
    <property type="nucleotide sequence ID" value="NZ_CP061336.1"/>
</dbReference>
<organism evidence="1 2">
    <name type="scientific">Ruminiclostridium herbifermentans</name>
    <dbReference type="NCBI Taxonomy" id="2488810"/>
    <lineage>
        <taxon>Bacteria</taxon>
        <taxon>Bacillati</taxon>
        <taxon>Bacillota</taxon>
        <taxon>Clostridia</taxon>
        <taxon>Eubacteriales</taxon>
        <taxon>Oscillospiraceae</taxon>
        <taxon>Ruminiclostridium</taxon>
    </lineage>
</organism>
<dbReference type="AlphaFoldDB" id="A0A4U7JK06"/>
<sequence>MSYKRLIPMVLSLFILLFPLYFFLIKISSKDFSYILPFILLVTYFLYCFNFIRKEFIKIKADRQTGILEKTLVLCDYNVLYTRNEKYGAMPPIPTATFLSYDNDEYIHLSGDFSKVDMHPGKKYRVKFYKESGLLIDIEYNKSKSKKLKLNVKSKNQLKNKYYNFAFKHIDTEHSNKTSNRYISFLQVLIFTIIGALIFGVLYIIYLVFNFIQAKILMSEGYIMLIQPDFVGWLFIIFGFTIFILITFEGYDDYWGFITKVYNKLGFKRSLIIISTVFFMLLSQLFNICTIISDDGIELKKGYFMQSKTYGWSSVNKASVYYSSLKTRSTTNKLKLHYVLQLSDGNSIDLKKSKMFWNSILKVDNILKQKHIYIDKGILSFKNSTILLSNENIDFDSGARILSEIMVYQAPSYLSNSDYSEN</sequence>
<dbReference type="OrthoDB" id="1738700at2"/>
<gene>
    <name evidence="1" type="ORF">EHE19_007390</name>
</gene>
<reference evidence="1 2" key="1">
    <citation type="submission" date="2020-09" db="EMBL/GenBank/DDBJ databases">
        <title>Characterization and genome sequencing of Ruminiclostridium sp. nov. MA18.</title>
        <authorList>
            <person name="Rettenmaier R."/>
            <person name="Kowollik M.-L."/>
            <person name="Liebl W."/>
            <person name="Zverlov V."/>
        </authorList>
    </citation>
    <scope>NUCLEOTIDE SEQUENCE [LARGE SCALE GENOMIC DNA]</scope>
    <source>
        <strain evidence="1 2">MA18</strain>
    </source>
</reference>
<proteinExistence type="predicted"/>
<dbReference type="Proteomes" id="UP000306409">
    <property type="component" value="Chromosome"/>
</dbReference>
<accession>A0A4U7JK06</accession>
<name>A0A4U7JK06_9FIRM</name>
<dbReference type="KEGG" id="rher:EHE19_007390"/>
<evidence type="ECO:0000313" key="1">
    <source>
        <dbReference type="EMBL" id="QNU68234.1"/>
    </source>
</evidence>
<keyword evidence="2" id="KW-1185">Reference proteome</keyword>
<protein>
    <submittedName>
        <fullName evidence="1">Uncharacterized protein</fullName>
    </submittedName>
</protein>
<evidence type="ECO:0000313" key="2">
    <source>
        <dbReference type="Proteomes" id="UP000306409"/>
    </source>
</evidence>